<proteinExistence type="inferred from homology"/>
<evidence type="ECO:0000313" key="9">
    <source>
        <dbReference type="Proteomes" id="UP000256329"/>
    </source>
</evidence>
<evidence type="ECO:0000256" key="3">
    <source>
        <dbReference type="ARBA" id="ARBA00022491"/>
    </source>
</evidence>
<evidence type="ECO:0000256" key="5">
    <source>
        <dbReference type="ARBA" id="ARBA00023015"/>
    </source>
</evidence>
<name>A0A3D8P621_9THEO</name>
<dbReference type="EMBL" id="QSLN01000001">
    <property type="protein sequence ID" value="RDV84780.1"/>
    <property type="molecule type" value="Genomic_DNA"/>
</dbReference>
<dbReference type="OrthoDB" id="9796126at2"/>
<sequence>MKIDRTELQKLLQIYGAEQVRREEAKRDKAKAPEEGVTLSLSPEALSLNRLREELRQLPEVREEKVRELKEKIERGEYRPDLRKIAEGMLQEHRLDRRV</sequence>
<dbReference type="InterPro" id="IPR031316">
    <property type="entry name" value="FlgM_C"/>
</dbReference>
<dbReference type="NCBIfam" id="TIGR03824">
    <property type="entry name" value="FlgM_jcvi"/>
    <property type="match status" value="1"/>
</dbReference>
<dbReference type="GO" id="GO:0044781">
    <property type="term" value="P:bacterial-type flagellum organization"/>
    <property type="evidence" value="ECO:0007669"/>
    <property type="project" value="UniProtKB-KW"/>
</dbReference>
<keyword evidence="8" id="KW-0966">Cell projection</keyword>
<evidence type="ECO:0000256" key="4">
    <source>
        <dbReference type="ARBA" id="ARBA00022795"/>
    </source>
</evidence>
<organism evidence="8 9">
    <name type="scientific">Ammonifex thiophilus</name>
    <dbReference type="NCBI Taxonomy" id="444093"/>
    <lineage>
        <taxon>Bacteria</taxon>
        <taxon>Bacillati</taxon>
        <taxon>Bacillota</taxon>
        <taxon>Clostridia</taxon>
        <taxon>Thermoanaerobacterales</taxon>
        <taxon>Thermoanaerobacteraceae</taxon>
        <taxon>Ammonifex</taxon>
    </lineage>
</organism>
<keyword evidence="9" id="KW-1185">Reference proteome</keyword>
<evidence type="ECO:0000256" key="1">
    <source>
        <dbReference type="ARBA" id="ARBA00005322"/>
    </source>
</evidence>
<reference evidence="8 9" key="1">
    <citation type="submission" date="2018-08" db="EMBL/GenBank/DDBJ databases">
        <title>Form III RuBisCO-mediated autotrophy in Thermodesulfobium bacteria.</title>
        <authorList>
            <person name="Toshchakov S.V."/>
            <person name="Kublanov I.V."/>
            <person name="Frolov E."/>
            <person name="Bonch-Osmolovskaya E.A."/>
            <person name="Tourova T.P."/>
            <person name="Chernych N.A."/>
            <person name="Lebedinsky A.V."/>
        </authorList>
    </citation>
    <scope>NUCLEOTIDE SEQUENCE [LARGE SCALE GENOMIC DNA]</scope>
    <source>
        <strain evidence="8 9">SR</strain>
    </source>
</reference>
<accession>A0A3D8P621</accession>
<dbReference type="InterPro" id="IPR035890">
    <property type="entry name" value="Anti-sigma-28_factor_FlgM_sf"/>
</dbReference>
<dbReference type="SUPFAM" id="SSF101498">
    <property type="entry name" value="Anti-sigma factor FlgM"/>
    <property type="match status" value="1"/>
</dbReference>
<gene>
    <name evidence="8" type="primary">flgM</name>
    <name evidence="8" type="ORF">DXX99_01680</name>
</gene>
<evidence type="ECO:0000256" key="2">
    <source>
        <dbReference type="ARBA" id="ARBA00017823"/>
    </source>
</evidence>
<comment type="similarity">
    <text evidence="1">Belongs to the FlgM family.</text>
</comment>
<dbReference type="Pfam" id="PF04316">
    <property type="entry name" value="FlgM"/>
    <property type="match status" value="1"/>
</dbReference>
<dbReference type="InterPro" id="IPR007412">
    <property type="entry name" value="FlgM"/>
</dbReference>
<keyword evidence="8" id="KW-0282">Flagellum</keyword>
<dbReference type="AlphaFoldDB" id="A0A3D8P621"/>
<dbReference type="GO" id="GO:0045892">
    <property type="term" value="P:negative regulation of DNA-templated transcription"/>
    <property type="evidence" value="ECO:0007669"/>
    <property type="project" value="InterPro"/>
</dbReference>
<dbReference type="Proteomes" id="UP000256329">
    <property type="component" value="Unassembled WGS sequence"/>
</dbReference>
<comment type="caution">
    <text evidence="8">The sequence shown here is derived from an EMBL/GenBank/DDBJ whole genome shotgun (WGS) entry which is preliminary data.</text>
</comment>
<evidence type="ECO:0000313" key="8">
    <source>
        <dbReference type="EMBL" id="RDV84780.1"/>
    </source>
</evidence>
<keyword evidence="3" id="KW-0678">Repressor</keyword>
<protein>
    <recommendedName>
        <fullName evidence="2">Negative regulator of flagellin synthesis</fullName>
    </recommendedName>
</protein>
<evidence type="ECO:0000259" key="7">
    <source>
        <dbReference type="Pfam" id="PF04316"/>
    </source>
</evidence>
<keyword evidence="8" id="KW-0969">Cilium</keyword>
<keyword evidence="5" id="KW-0805">Transcription regulation</keyword>
<dbReference type="Gene3D" id="6.10.140.30">
    <property type="entry name" value="Anti-sigma-28 factor FlgM"/>
    <property type="match status" value="1"/>
</dbReference>
<keyword evidence="6" id="KW-0804">Transcription</keyword>
<dbReference type="RefSeq" id="WP_115791774.1">
    <property type="nucleotide sequence ID" value="NZ_QSLN01000001.1"/>
</dbReference>
<evidence type="ECO:0000256" key="6">
    <source>
        <dbReference type="ARBA" id="ARBA00023163"/>
    </source>
</evidence>
<keyword evidence="4" id="KW-1005">Bacterial flagellum biogenesis</keyword>
<feature type="domain" description="Anti-sigma-28 factor FlgM C-terminal" evidence="7">
    <location>
        <begin position="39"/>
        <end position="91"/>
    </location>
</feature>